<keyword evidence="2" id="KW-1185">Reference proteome</keyword>
<dbReference type="AlphaFoldDB" id="A0A915HHT5"/>
<evidence type="ECO:0000256" key="1">
    <source>
        <dbReference type="SAM" id="MobiDB-lite"/>
    </source>
</evidence>
<name>A0A915HHT5_ROMCU</name>
<evidence type="ECO:0000313" key="2">
    <source>
        <dbReference type="Proteomes" id="UP000887565"/>
    </source>
</evidence>
<feature type="compositionally biased region" description="Basic and acidic residues" evidence="1">
    <location>
        <begin position="116"/>
        <end position="132"/>
    </location>
</feature>
<dbReference type="WBParaSite" id="nRc.2.0.1.t01567-RA">
    <property type="protein sequence ID" value="nRc.2.0.1.t01567-RA"/>
    <property type="gene ID" value="nRc.2.0.1.g01567"/>
</dbReference>
<accession>A0A915HHT5</accession>
<organism evidence="2 3">
    <name type="scientific">Romanomermis culicivorax</name>
    <name type="common">Nematode worm</name>
    <dbReference type="NCBI Taxonomy" id="13658"/>
    <lineage>
        <taxon>Eukaryota</taxon>
        <taxon>Metazoa</taxon>
        <taxon>Ecdysozoa</taxon>
        <taxon>Nematoda</taxon>
        <taxon>Enoplea</taxon>
        <taxon>Dorylaimia</taxon>
        <taxon>Mermithida</taxon>
        <taxon>Mermithoidea</taxon>
        <taxon>Mermithidae</taxon>
        <taxon>Romanomermis</taxon>
    </lineage>
</organism>
<sequence length="140" mass="16730">DSKDRKRRHAQSDDELIAIQNHKRIKVEHHLRRNRHQDQQAHPLLPSPASSTVNKHRRKKNFNRKRRYLKSKMQRRFALENLSVCTYAEWLKTKGDYKKAQKMAFTELKCQLKNRPLEKDSKFKRGKDKLLQKADVSNAS</sequence>
<reference evidence="3" key="1">
    <citation type="submission" date="2022-11" db="UniProtKB">
        <authorList>
            <consortium name="WormBaseParasite"/>
        </authorList>
    </citation>
    <scope>IDENTIFICATION</scope>
</reference>
<protein>
    <submittedName>
        <fullName evidence="3">Uncharacterized protein</fullName>
    </submittedName>
</protein>
<evidence type="ECO:0000313" key="3">
    <source>
        <dbReference type="WBParaSite" id="nRc.2.0.1.t01567-RA"/>
    </source>
</evidence>
<feature type="region of interest" description="Disordered" evidence="1">
    <location>
        <begin position="116"/>
        <end position="140"/>
    </location>
</feature>
<proteinExistence type="predicted"/>
<dbReference type="Proteomes" id="UP000887565">
    <property type="component" value="Unplaced"/>
</dbReference>
<feature type="compositionally biased region" description="Basic residues" evidence="1">
    <location>
        <begin position="54"/>
        <end position="63"/>
    </location>
</feature>
<feature type="region of interest" description="Disordered" evidence="1">
    <location>
        <begin position="32"/>
        <end position="63"/>
    </location>
</feature>